<dbReference type="PROSITE" id="PS50043">
    <property type="entry name" value="HTH_LUXR_2"/>
    <property type="match status" value="1"/>
</dbReference>
<dbReference type="InterPro" id="IPR041664">
    <property type="entry name" value="AAA_16"/>
</dbReference>
<dbReference type="InterPro" id="IPR016032">
    <property type="entry name" value="Sig_transdc_resp-reg_C-effctor"/>
</dbReference>
<organism evidence="5 6">
    <name type="scientific">Frankia canadensis</name>
    <dbReference type="NCBI Taxonomy" id="1836972"/>
    <lineage>
        <taxon>Bacteria</taxon>
        <taxon>Bacillati</taxon>
        <taxon>Actinomycetota</taxon>
        <taxon>Actinomycetes</taxon>
        <taxon>Frankiales</taxon>
        <taxon>Frankiaceae</taxon>
        <taxon>Frankia</taxon>
    </lineage>
</organism>
<gene>
    <name evidence="5" type="ORF">FRACA_400004</name>
</gene>
<dbReference type="GO" id="GO:0003677">
    <property type="term" value="F:DNA binding"/>
    <property type="evidence" value="ECO:0007669"/>
    <property type="project" value="InterPro"/>
</dbReference>
<dbReference type="InterPro" id="IPR036388">
    <property type="entry name" value="WH-like_DNA-bd_sf"/>
</dbReference>
<accession>A0A2I2KWN4</accession>
<dbReference type="RefSeq" id="WP_165818546.1">
    <property type="nucleotide sequence ID" value="NZ_FZMO01000335.1"/>
</dbReference>
<dbReference type="InterPro" id="IPR027417">
    <property type="entry name" value="P-loop_NTPase"/>
</dbReference>
<evidence type="ECO:0000259" key="4">
    <source>
        <dbReference type="PROSITE" id="PS50043"/>
    </source>
</evidence>
<dbReference type="PRINTS" id="PR00038">
    <property type="entry name" value="HTHLUXR"/>
</dbReference>
<dbReference type="AlphaFoldDB" id="A0A2I2KWN4"/>
<evidence type="ECO:0000313" key="6">
    <source>
        <dbReference type="Proteomes" id="UP000234331"/>
    </source>
</evidence>
<dbReference type="PROSITE" id="PS00622">
    <property type="entry name" value="HTH_LUXR_1"/>
    <property type="match status" value="1"/>
</dbReference>
<keyword evidence="1" id="KW-0547">Nucleotide-binding</keyword>
<dbReference type="PANTHER" id="PTHR16305:SF35">
    <property type="entry name" value="TRANSCRIPTIONAL ACTIVATOR DOMAIN"/>
    <property type="match status" value="1"/>
</dbReference>
<dbReference type="GO" id="GO:0004016">
    <property type="term" value="F:adenylate cyclase activity"/>
    <property type="evidence" value="ECO:0007669"/>
    <property type="project" value="TreeGrafter"/>
</dbReference>
<dbReference type="GO" id="GO:0005524">
    <property type="term" value="F:ATP binding"/>
    <property type="evidence" value="ECO:0007669"/>
    <property type="project" value="UniProtKB-KW"/>
</dbReference>
<dbReference type="GO" id="GO:0005737">
    <property type="term" value="C:cytoplasm"/>
    <property type="evidence" value="ECO:0007669"/>
    <property type="project" value="TreeGrafter"/>
</dbReference>
<dbReference type="EMBL" id="FZMO01000335">
    <property type="protein sequence ID" value="SNQ50071.1"/>
    <property type="molecule type" value="Genomic_DNA"/>
</dbReference>
<dbReference type="Pfam" id="PF00196">
    <property type="entry name" value="GerE"/>
    <property type="match status" value="1"/>
</dbReference>
<dbReference type="PANTHER" id="PTHR16305">
    <property type="entry name" value="TESTICULAR SOLUBLE ADENYLYL CYCLASE"/>
    <property type="match status" value="1"/>
</dbReference>
<feature type="region of interest" description="Disordered" evidence="3">
    <location>
        <begin position="960"/>
        <end position="980"/>
    </location>
</feature>
<name>A0A2I2KWN4_9ACTN</name>
<keyword evidence="6" id="KW-1185">Reference proteome</keyword>
<evidence type="ECO:0000256" key="2">
    <source>
        <dbReference type="ARBA" id="ARBA00022840"/>
    </source>
</evidence>
<dbReference type="GO" id="GO:0006355">
    <property type="term" value="P:regulation of DNA-templated transcription"/>
    <property type="evidence" value="ECO:0007669"/>
    <property type="project" value="InterPro"/>
</dbReference>
<keyword evidence="2" id="KW-0067">ATP-binding</keyword>
<dbReference type="SUPFAM" id="SSF46894">
    <property type="entry name" value="C-terminal effector domain of the bipartite response regulators"/>
    <property type="match status" value="1"/>
</dbReference>
<dbReference type="InterPro" id="IPR000792">
    <property type="entry name" value="Tscrpt_reg_LuxR_C"/>
</dbReference>
<dbReference type="CDD" id="cd06170">
    <property type="entry name" value="LuxR_C_like"/>
    <property type="match status" value="1"/>
</dbReference>
<proteinExistence type="predicted"/>
<protein>
    <recommendedName>
        <fullName evidence="4">HTH luxR-type domain-containing protein</fullName>
    </recommendedName>
</protein>
<feature type="compositionally biased region" description="Low complexity" evidence="3">
    <location>
        <begin position="960"/>
        <end position="971"/>
    </location>
</feature>
<evidence type="ECO:0000256" key="3">
    <source>
        <dbReference type="SAM" id="MobiDB-lite"/>
    </source>
</evidence>
<feature type="domain" description="HTH luxR-type" evidence="4">
    <location>
        <begin position="874"/>
        <end position="939"/>
    </location>
</feature>
<sequence length="980" mass="102341">MGRFVESDLVERHDQLGSLEAILDATLQGSGRIVHLTGPVASGKTTLVRCLETAARDAGMTVLRAIGSRAELMLPLGVVAQLLDCADLTVSELAALEALLDQGARAPWSGLGTNEVDVGAARVLRGLCVQLLTRAERGPVVAIVDDAHLSDAASLQCLSYLGRRLASVPMLVVLVESPHILPACPAYYAELAGPHVRALQIGPLTPHGVARIVDQCASAPPELDAQEAFALTGGSPLLLRALLEGQSSATSAAPIRLGLEDAFGEAILRLLYRSDPLVAQGARAIAVMGASTSPELLARLLEIDLELAQRVIHLLRTNGLLGADGFRDPRTPAVVLASVSAEDRESLHAQAARLAHCDGAAAAQVARYLVTAGPMDDPWVHPTLMEAADQALAAGDHDGAVVCLRAAQARARDDTHRAEATVLLVRALWRSRPADAAPHLPALADAVRAGHLAGRHALVVANQLLWHGDGAGASAVLDVVCGVDLLDQEVARGAAVTLLAQAHLYPGRAEAVMGLLRRLTAKYGLENWGEHLPCGGAETLAAMTASSAHGDAVAAVERALAAGDPGGAAVGTLGVALAAMVFADRMGALGSWQDPLPATASGTFAALTSAVEGERRLAHGELAVAERGAIQALTSLAAADWGVLLGSILATAVRGASAAGRFAAAEAHLCIPMPPTVADTVCGLDHLHARGDYYLAKGRAQAAASDFLTCRDRVVTWCQDRPGFDTWRTDLAWAFLELGRGRQSRELAEEELRRLGSGHPRLRVPALRVLAAGSDVERRLRLLREAVDLAEGHGTSLDLAYAYTDLSEVLRAVGDGSRARVVARVAGNLARQLELEPLVRRLHSDDRSAEAVPTASRAAAVPTLLGGAAVFGTGTGANPVLSDAEHRVASLAGLGYTNREIAGRLHVTVSTVEQHLTRVYRKLQVSRRTDLTNLLGADVGAPAPAAAEQRTGGVVRPVVRPGAARRPLPGLTRDWTATPA</sequence>
<reference evidence="5 6" key="1">
    <citation type="submission" date="2017-06" db="EMBL/GenBank/DDBJ databases">
        <authorList>
            <person name="Kim H.J."/>
            <person name="Triplett B.A."/>
        </authorList>
    </citation>
    <scope>NUCLEOTIDE SEQUENCE [LARGE SCALE GENOMIC DNA]</scope>
    <source>
        <strain evidence="5">FRACA_ARgP5</strain>
    </source>
</reference>
<dbReference type="Gene3D" id="1.10.10.10">
    <property type="entry name" value="Winged helix-like DNA-binding domain superfamily/Winged helix DNA-binding domain"/>
    <property type="match status" value="1"/>
</dbReference>
<evidence type="ECO:0000256" key="1">
    <source>
        <dbReference type="ARBA" id="ARBA00022741"/>
    </source>
</evidence>
<dbReference type="Pfam" id="PF13191">
    <property type="entry name" value="AAA_16"/>
    <property type="match status" value="1"/>
</dbReference>
<evidence type="ECO:0000313" key="5">
    <source>
        <dbReference type="EMBL" id="SNQ50071.1"/>
    </source>
</evidence>
<dbReference type="Proteomes" id="UP000234331">
    <property type="component" value="Unassembled WGS sequence"/>
</dbReference>
<dbReference type="SMART" id="SM00421">
    <property type="entry name" value="HTH_LUXR"/>
    <property type="match status" value="1"/>
</dbReference>
<dbReference type="SUPFAM" id="SSF52540">
    <property type="entry name" value="P-loop containing nucleoside triphosphate hydrolases"/>
    <property type="match status" value="1"/>
</dbReference>